<feature type="region of interest" description="Disordered" evidence="2">
    <location>
        <begin position="19"/>
        <end position="252"/>
    </location>
</feature>
<name>A0A0F8UQR1_9EURO</name>
<protein>
    <recommendedName>
        <fullName evidence="5">Spindle pole body associated protein</fullName>
    </recommendedName>
</protein>
<evidence type="ECO:0000256" key="2">
    <source>
        <dbReference type="SAM" id="MobiDB-lite"/>
    </source>
</evidence>
<feature type="compositionally biased region" description="Low complexity" evidence="2">
    <location>
        <begin position="38"/>
        <end position="62"/>
    </location>
</feature>
<evidence type="ECO:0000313" key="4">
    <source>
        <dbReference type="Proteomes" id="UP000034947"/>
    </source>
</evidence>
<feature type="region of interest" description="Disordered" evidence="2">
    <location>
        <begin position="691"/>
        <end position="711"/>
    </location>
</feature>
<dbReference type="EMBL" id="JYKN01003291">
    <property type="protein sequence ID" value="KKK13151.1"/>
    <property type="molecule type" value="Genomic_DNA"/>
</dbReference>
<keyword evidence="4" id="KW-1185">Reference proteome</keyword>
<feature type="compositionally biased region" description="Basic residues" evidence="2">
    <location>
        <begin position="796"/>
        <end position="809"/>
    </location>
</feature>
<feature type="region of interest" description="Disordered" evidence="2">
    <location>
        <begin position="783"/>
        <end position="809"/>
    </location>
</feature>
<feature type="compositionally biased region" description="Basic and acidic residues" evidence="2">
    <location>
        <begin position="207"/>
        <end position="216"/>
    </location>
</feature>
<feature type="coiled-coil region" evidence="1">
    <location>
        <begin position="539"/>
        <end position="601"/>
    </location>
</feature>
<comment type="caution">
    <text evidence="3">The sequence shown here is derived from an EMBL/GenBank/DDBJ whole genome shotgun (WGS) entry which is preliminary data.</text>
</comment>
<dbReference type="OrthoDB" id="3911405at2759"/>
<feature type="coiled-coil region" evidence="1">
    <location>
        <begin position="378"/>
        <end position="472"/>
    </location>
</feature>
<feature type="compositionally biased region" description="Polar residues" evidence="2">
    <location>
        <begin position="159"/>
        <end position="168"/>
    </location>
</feature>
<feature type="compositionally biased region" description="Acidic residues" evidence="2">
    <location>
        <begin position="92"/>
        <end position="105"/>
    </location>
</feature>
<evidence type="ECO:0000313" key="3">
    <source>
        <dbReference type="EMBL" id="KKK13151.1"/>
    </source>
</evidence>
<sequence>MADTTSHDTVGASTLAVPYFLAPSPSPSEPPPIDSPDRISSPSSSPRAPRSPSRSPPSSRGSSLDRAAQELDARLAQYTVDFSQFPGAQGPDDNELPEEVDEEEADRLSAVGGPEDFTANLERYLLGEDDTMDHEELGNEEEEEGKQPEEELDLELELPNQQGAQQVDSEAHQPAVEDDAELGEDSEFGPPIDMSTPSHLLRRVPGHAKDVTHLENIEEDPDDDDDEPSTIATPSIRKLKSPTSKTPEQKDADLRRQVEQLTQAVHARDEQLEKNRKRVLEAVSAGEQIKHLQGELLKKTSLIEELHSNRSDGSFVSKSSISVSDFSTLQKQITDMQKELQSRNSHSGIDAERLETIAMLRQQLNLTQEQLKKRDATLDETMAKLKEVTAAKEAQLREKNTEIDGLRSQIDAQQLEIDKLETDVSRANREYRVLEDQMVLLETRNRPLEEKNSTLEADLTRAQSQVTAQENALKAMAADLPLEAAGNTYTEILELIKDLGQTDVSRPTKSKDLGDQETEQLHEELVKLRTQSNETASAQKALELQLARAQEQAAESQILIQSIESENTRMAKRAEDLKSSLDQAQRELNLLRTEHTKALETVHHLQAEENQEQEPTRTQQPSPPPTPLTTRKTTQSSLEATHKAQITNLKTSHATAISTLRNAHTDSTRKLRALLSASEKREAVLRAELDSLRATQQEEDDQTRTREELAKERDEIRSLRHDIKRLQSIIAVKDETAAAMDQRIAKSVEKREKEWERRVELLLKERERMGKALLWTWGEKELGEDKENGDDEEARRRRRQAYRYKHVKR</sequence>
<reference evidence="3 4" key="1">
    <citation type="submission" date="2015-02" db="EMBL/GenBank/DDBJ databases">
        <title>Draft Genome Sequences of Two Closely-Related Aflatoxigenic Aspergillus Species Obtained from the Cote d'Ivoire.</title>
        <authorList>
            <person name="Moore G.G."/>
            <person name="Beltz S.B."/>
            <person name="Mack B.M."/>
        </authorList>
    </citation>
    <scope>NUCLEOTIDE SEQUENCE [LARGE SCALE GENOMIC DNA]</scope>
    <source>
        <strain evidence="3 4">SRRC1432</strain>
    </source>
</reference>
<evidence type="ECO:0008006" key="5">
    <source>
        <dbReference type="Google" id="ProtNLM"/>
    </source>
</evidence>
<accession>A0A0F8UQR1</accession>
<dbReference type="Proteomes" id="UP000034947">
    <property type="component" value="Unassembled WGS sequence"/>
</dbReference>
<feature type="compositionally biased region" description="Acidic residues" evidence="2">
    <location>
        <begin position="217"/>
        <end position="228"/>
    </location>
</feature>
<keyword evidence="1" id="KW-0175">Coiled coil</keyword>
<feature type="compositionally biased region" description="Basic and acidic residues" evidence="2">
    <location>
        <begin position="702"/>
        <end position="711"/>
    </location>
</feature>
<evidence type="ECO:0000256" key="1">
    <source>
        <dbReference type="SAM" id="Coils"/>
    </source>
</evidence>
<feature type="region of interest" description="Disordered" evidence="2">
    <location>
        <begin position="607"/>
        <end position="639"/>
    </location>
</feature>
<dbReference type="AlphaFoldDB" id="A0A0F8UQR1"/>
<feature type="compositionally biased region" description="Acidic residues" evidence="2">
    <location>
        <begin position="176"/>
        <end position="187"/>
    </location>
</feature>
<dbReference type="VEuPathDB" id="FungiDB:P175DRAFT_0501643"/>
<feature type="compositionally biased region" description="Pro residues" evidence="2">
    <location>
        <begin position="24"/>
        <end position="34"/>
    </location>
</feature>
<feature type="compositionally biased region" description="Acidic residues" evidence="2">
    <location>
        <begin position="127"/>
        <end position="156"/>
    </location>
</feature>
<proteinExistence type="predicted"/>
<organism evidence="3 4">
    <name type="scientific">Aspergillus ochraceoroseus</name>
    <dbReference type="NCBI Taxonomy" id="138278"/>
    <lineage>
        <taxon>Eukaryota</taxon>
        <taxon>Fungi</taxon>
        <taxon>Dikarya</taxon>
        <taxon>Ascomycota</taxon>
        <taxon>Pezizomycotina</taxon>
        <taxon>Eurotiomycetes</taxon>
        <taxon>Eurotiomycetidae</taxon>
        <taxon>Eurotiales</taxon>
        <taxon>Aspergillaceae</taxon>
        <taxon>Aspergillus</taxon>
        <taxon>Aspergillus subgen. Nidulantes</taxon>
    </lineage>
</organism>
<gene>
    <name evidence="3" type="ORF">AOCH_004512</name>
</gene>